<evidence type="ECO:0000256" key="5">
    <source>
        <dbReference type="ARBA" id="ARBA00022679"/>
    </source>
</evidence>
<proteinExistence type="inferred from homology"/>
<dbReference type="GO" id="GO:0003723">
    <property type="term" value="F:RNA binding"/>
    <property type="evidence" value="ECO:0007669"/>
    <property type="project" value="InterPro"/>
</dbReference>
<comment type="similarity">
    <text evidence="2">Belongs to the class IV-like SAM-binding methyltransferase superfamily. RNA methyltransferase TrmH family.</text>
</comment>
<evidence type="ECO:0000256" key="2">
    <source>
        <dbReference type="ARBA" id="ARBA00007228"/>
    </source>
</evidence>
<dbReference type="InterPro" id="IPR029028">
    <property type="entry name" value="Alpha/beta_knot_MTases"/>
</dbReference>
<dbReference type="InterPro" id="IPR029026">
    <property type="entry name" value="tRNA_m1G_MTases_N"/>
</dbReference>
<evidence type="ECO:0000256" key="6">
    <source>
        <dbReference type="ARBA" id="ARBA00022691"/>
    </source>
</evidence>
<keyword evidence="11" id="KW-1185">Reference proteome</keyword>
<dbReference type="PANTHER" id="PTHR46103:SF1">
    <property type="entry name" value="RRNA METHYLTRANSFERASE 1, MITOCHONDRIAL"/>
    <property type="match status" value="1"/>
</dbReference>
<evidence type="ECO:0000313" key="12">
    <source>
        <dbReference type="WBParaSite" id="PSAMB.scaffold3size181960.g477.t1"/>
    </source>
</evidence>
<reference evidence="12" key="1">
    <citation type="submission" date="2022-11" db="UniProtKB">
        <authorList>
            <consortium name="WormBaseParasite"/>
        </authorList>
    </citation>
    <scope>IDENTIFICATION</scope>
</reference>
<comment type="subcellular location">
    <subcellularLocation>
        <location evidence="1">Mitochondrion</location>
    </subcellularLocation>
</comment>
<dbReference type="GO" id="GO:0005739">
    <property type="term" value="C:mitochondrion"/>
    <property type="evidence" value="ECO:0007669"/>
    <property type="project" value="UniProtKB-SubCell"/>
</dbReference>
<keyword evidence="4" id="KW-0489">Methyltransferase</keyword>
<dbReference type="Pfam" id="PF00588">
    <property type="entry name" value="SpoU_methylase"/>
    <property type="match status" value="1"/>
</dbReference>
<dbReference type="Gene3D" id="3.30.1330.30">
    <property type="match status" value="1"/>
</dbReference>
<evidence type="ECO:0000256" key="4">
    <source>
        <dbReference type="ARBA" id="ARBA00022603"/>
    </source>
</evidence>
<dbReference type="AlphaFoldDB" id="A0A914WG43"/>
<dbReference type="GO" id="GO:0016435">
    <property type="term" value="F:rRNA (guanine) methyltransferase activity"/>
    <property type="evidence" value="ECO:0007669"/>
    <property type="project" value="TreeGrafter"/>
</dbReference>
<dbReference type="InterPro" id="IPR047261">
    <property type="entry name" value="MRM1_MeTrfase_dom"/>
</dbReference>
<dbReference type="PANTHER" id="PTHR46103">
    <property type="entry name" value="RRNA METHYLTRANSFERASE 1, MITOCHONDRIAL"/>
    <property type="match status" value="1"/>
</dbReference>
<evidence type="ECO:0000256" key="9">
    <source>
        <dbReference type="ARBA" id="ARBA00034881"/>
    </source>
</evidence>
<dbReference type="SUPFAM" id="SSF75217">
    <property type="entry name" value="alpha/beta knot"/>
    <property type="match status" value="1"/>
</dbReference>
<keyword evidence="8" id="KW-0496">Mitochondrion</keyword>
<keyword evidence="7" id="KW-0809">Transit peptide</keyword>
<evidence type="ECO:0000256" key="8">
    <source>
        <dbReference type="ARBA" id="ARBA00023128"/>
    </source>
</evidence>
<dbReference type="Proteomes" id="UP000887566">
    <property type="component" value="Unplaced"/>
</dbReference>
<feature type="domain" description="RNA 2-O ribose methyltransferase substrate binding" evidence="10">
    <location>
        <begin position="86"/>
        <end position="174"/>
    </location>
</feature>
<dbReference type="Gene3D" id="3.40.1280.10">
    <property type="match status" value="1"/>
</dbReference>
<dbReference type="WBParaSite" id="PSAMB.scaffold3size181960.g477.t1">
    <property type="protein sequence ID" value="PSAMB.scaffold3size181960.g477.t1"/>
    <property type="gene ID" value="PSAMB.scaffold3size181960.g477"/>
</dbReference>
<evidence type="ECO:0000313" key="11">
    <source>
        <dbReference type="Proteomes" id="UP000887566"/>
    </source>
</evidence>
<dbReference type="InterPro" id="IPR029064">
    <property type="entry name" value="Ribosomal_eL30-like_sf"/>
</dbReference>
<name>A0A914WG43_9BILA</name>
<evidence type="ECO:0000256" key="1">
    <source>
        <dbReference type="ARBA" id="ARBA00004173"/>
    </source>
</evidence>
<keyword evidence="6" id="KW-0949">S-adenosyl-L-methionine</keyword>
<dbReference type="Pfam" id="PF08032">
    <property type="entry name" value="SpoU_sub_bind"/>
    <property type="match status" value="1"/>
</dbReference>
<evidence type="ECO:0000256" key="7">
    <source>
        <dbReference type="ARBA" id="ARBA00022946"/>
    </source>
</evidence>
<dbReference type="InterPro" id="IPR047182">
    <property type="entry name" value="MRM1"/>
</dbReference>
<protein>
    <recommendedName>
        <fullName evidence="9">rRNA methyltransferase 1, mitochondrial</fullName>
    </recommendedName>
</protein>
<accession>A0A914WG43</accession>
<dbReference type="SUPFAM" id="SSF55315">
    <property type="entry name" value="L30e-like"/>
    <property type="match status" value="1"/>
</dbReference>
<dbReference type="InterPro" id="IPR013123">
    <property type="entry name" value="SpoU_subst-bd"/>
</dbReference>
<keyword evidence="5" id="KW-0808">Transferase</keyword>
<evidence type="ECO:0000256" key="3">
    <source>
        <dbReference type="ARBA" id="ARBA00022552"/>
    </source>
</evidence>
<dbReference type="InterPro" id="IPR001537">
    <property type="entry name" value="SpoU_MeTrfase"/>
</dbReference>
<dbReference type="SMART" id="SM00967">
    <property type="entry name" value="SpoU_sub_bind"/>
    <property type="match status" value="1"/>
</dbReference>
<dbReference type="CDD" id="cd18105">
    <property type="entry name" value="SpoU-like_MRM1"/>
    <property type="match status" value="1"/>
</dbReference>
<sequence length="351" mass="38932">MLRLTRLCLSFDVSSFPCCSSSRHMSDLLKAEGRAKRAQLKKDAESDGYYQRFDSAFHRARRANTDVETFRRKIETVAAPQTKGEILFGIHSVHEALRSNRRQLHRLFVKTNQLQLSDDEPSSDDRSRLVASVLRLAKERSVSIRPSSASTLDKLCSNQMHNGFCLDASPLNFTTLDQSDFANASASTVWLLLDGVLDPTNFGAIVRTAYYLGVEKLIVAEGRRPHRLSPAMSKTSAGALEFFPVCCVSSGCDFLEECSRRRFSVIGTCDPSSAHAKGRTSEPIGTFSADDRPLLVVFGHEGTGINSDLLERCEKLLHLSSNRKFESNVASLNVSVAVGITLHQLLNFRKN</sequence>
<organism evidence="11 12">
    <name type="scientific">Plectus sambesii</name>
    <dbReference type="NCBI Taxonomy" id="2011161"/>
    <lineage>
        <taxon>Eukaryota</taxon>
        <taxon>Metazoa</taxon>
        <taxon>Ecdysozoa</taxon>
        <taxon>Nematoda</taxon>
        <taxon>Chromadorea</taxon>
        <taxon>Plectida</taxon>
        <taxon>Plectina</taxon>
        <taxon>Plectoidea</taxon>
        <taxon>Plectidae</taxon>
        <taxon>Plectus</taxon>
    </lineage>
</organism>
<evidence type="ECO:0000259" key="10">
    <source>
        <dbReference type="SMART" id="SM00967"/>
    </source>
</evidence>
<keyword evidence="3" id="KW-0698">rRNA processing</keyword>